<dbReference type="InterPro" id="IPR036249">
    <property type="entry name" value="Thioredoxin-like_sf"/>
</dbReference>
<keyword evidence="9 18" id="KW-0249">Electron transport</keyword>
<evidence type="ECO:0000256" key="15">
    <source>
        <dbReference type="ARBA" id="ARBA00023284"/>
    </source>
</evidence>
<dbReference type="EC" id="1.8.1.8" evidence="18"/>
<dbReference type="PANTHER" id="PTHR32234">
    <property type="entry name" value="THIOL:DISULFIDE INTERCHANGE PROTEIN DSBD"/>
    <property type="match status" value="1"/>
</dbReference>
<evidence type="ECO:0000256" key="9">
    <source>
        <dbReference type="ARBA" id="ARBA00022982"/>
    </source>
</evidence>
<keyword evidence="14 18" id="KW-1015">Disulfide bond</keyword>
<evidence type="ECO:0000256" key="8">
    <source>
        <dbReference type="ARBA" id="ARBA00022748"/>
    </source>
</evidence>
<keyword evidence="7 18" id="KW-0732">Signal</keyword>
<dbReference type="PROSITE" id="PS51352">
    <property type="entry name" value="THIOREDOXIN_2"/>
    <property type="match status" value="1"/>
</dbReference>
<evidence type="ECO:0000256" key="17">
    <source>
        <dbReference type="ARBA" id="ARBA00047804"/>
    </source>
</evidence>
<dbReference type="GO" id="GO:0017004">
    <property type="term" value="P:cytochrome complex assembly"/>
    <property type="evidence" value="ECO:0007669"/>
    <property type="project" value="UniProtKB-UniRule"/>
</dbReference>
<feature type="domain" description="Thioredoxin" evidence="19">
    <location>
        <begin position="482"/>
        <end position="607"/>
    </location>
</feature>
<dbReference type="InterPro" id="IPR013766">
    <property type="entry name" value="Thioredoxin_domain"/>
</dbReference>
<evidence type="ECO:0000256" key="5">
    <source>
        <dbReference type="ARBA" id="ARBA00022519"/>
    </source>
</evidence>
<feature type="transmembrane region" description="Helical" evidence="18">
    <location>
        <begin position="195"/>
        <end position="224"/>
    </location>
</feature>
<evidence type="ECO:0000256" key="2">
    <source>
        <dbReference type="ARBA" id="ARBA00007241"/>
    </source>
</evidence>
<evidence type="ECO:0000256" key="7">
    <source>
        <dbReference type="ARBA" id="ARBA00022729"/>
    </source>
</evidence>
<dbReference type="Pfam" id="PF13899">
    <property type="entry name" value="Thioredoxin_7"/>
    <property type="match status" value="1"/>
</dbReference>
<evidence type="ECO:0000256" key="16">
    <source>
        <dbReference type="ARBA" id="ARBA00047388"/>
    </source>
</evidence>
<dbReference type="GO" id="GO:0047134">
    <property type="term" value="F:protein-disulfide reductase [NAD(P)H] activity"/>
    <property type="evidence" value="ECO:0007669"/>
    <property type="project" value="UniProtKB-UniRule"/>
</dbReference>
<keyword evidence="21" id="KW-1185">Reference proteome</keyword>
<evidence type="ECO:0000256" key="14">
    <source>
        <dbReference type="ARBA" id="ARBA00023157"/>
    </source>
</evidence>
<dbReference type="InterPro" id="IPR035671">
    <property type="entry name" value="DsbD_gamma"/>
</dbReference>
<name>I1YJ67_METFJ</name>
<evidence type="ECO:0000256" key="12">
    <source>
        <dbReference type="ARBA" id="ARBA00023027"/>
    </source>
</evidence>
<dbReference type="InterPro" id="IPR003834">
    <property type="entry name" value="Cyt_c_assmbl_TM_dom"/>
</dbReference>
<dbReference type="CDD" id="cd02953">
    <property type="entry name" value="DsbDgamma"/>
    <property type="match status" value="1"/>
</dbReference>
<dbReference type="eggNOG" id="COG4232">
    <property type="taxonomic scope" value="Bacteria"/>
</dbReference>
<dbReference type="OrthoDB" id="9811036at2"/>
<keyword evidence="10 18" id="KW-1133">Transmembrane helix</keyword>
<evidence type="ECO:0000256" key="1">
    <source>
        <dbReference type="ARBA" id="ARBA00004429"/>
    </source>
</evidence>
<dbReference type="Gene3D" id="3.40.30.10">
    <property type="entry name" value="Glutaredoxin"/>
    <property type="match status" value="1"/>
</dbReference>
<feature type="transmembrane region" description="Helical" evidence="18">
    <location>
        <begin position="449"/>
        <end position="468"/>
    </location>
</feature>
<sequence precursor="true">MRRFFWIFLLLSLTAPTQARESILEQLGFGDRNAPPTVDEAFRFSAEISDANTILLGWQIAEGNYLYKNKIAAQLDADNADVTLADLPLPEGENKDDAYFGLTEVYHHDLLLDVPVTRPPEAQSVMLAVTYQGCSETFGICYPPETKVISLQLPVLTTRQTASKPEATVAASGSQPVPDQQTLADKLATNNLPQILLAFLGLGLLLSLTPCVFPMIPILSSIIVGEGPNISPRRAFGLSLVYVLAMSVTYTIAGVLTGMLGVNLQAWLQNPWVIGAFCLILVWLALSMFGFYTLQLPASLQQKLHQIGQQQRGGKWLSVAVMGLLSGLIVGPCLAPPLAGVLLFISQQADPVLGGAALFALSLGMGIPLMILGTSAGHLLPRAGNWMDSIKAVFGVLLLGLAIWMLSRVIPTPVTMALWSALLIISAAYLGAAQTLSPLASGWQKFKQGVGLLVLASGIILLLGVASGGQSVLKPLQHWFSTETGSEAKTLQFTLVDSPESLQKMLATTAQPVMLDFYADWCTDCKNMEQTTFRDKSVQQALSGYTLLKVDMTDNTPAHQAILKQLKVFGPPTLVFYDANGQEYAGQRLIGHVSASEMQTHLAQINR</sequence>
<comment type="similarity">
    <text evidence="2 18">Belongs to the thioredoxin family. DsbD subfamily.</text>
</comment>
<keyword evidence="12 18" id="KW-0520">NAD</keyword>
<dbReference type="InterPro" id="IPR036929">
    <property type="entry name" value="DsbDN_sf"/>
</dbReference>
<feature type="transmembrane region" description="Helical" evidence="18">
    <location>
        <begin position="236"/>
        <end position="260"/>
    </location>
</feature>
<evidence type="ECO:0000256" key="6">
    <source>
        <dbReference type="ARBA" id="ARBA00022692"/>
    </source>
</evidence>
<accession>I1YJ67</accession>
<dbReference type="Gene3D" id="2.60.40.1250">
    <property type="entry name" value="Thiol:disulfide interchange protein DsbD, N-terminal domain"/>
    <property type="match status" value="1"/>
</dbReference>
<reference evidence="20 21" key="1">
    <citation type="journal article" date="2012" name="J. Bacteriol.">
        <title>Complete genome sequences of Methylophaga sp. strain JAM1 and Methylophaga sp. strain JAM7.</title>
        <authorList>
            <person name="Villeneuve C."/>
            <person name="Martineau C."/>
            <person name="Mauffrey F."/>
            <person name="Villemur R."/>
        </authorList>
    </citation>
    <scope>NUCLEOTIDE SEQUENCE [LARGE SCALE GENOMIC DNA]</scope>
    <source>
        <strain evidence="20 21">JAM7</strain>
    </source>
</reference>
<keyword evidence="11 18" id="KW-0560">Oxidoreductase</keyword>
<keyword evidence="3 18" id="KW-0813">Transport</keyword>
<dbReference type="HOGENOM" id="CLU_014657_3_0_6"/>
<keyword evidence="15 18" id="KW-0676">Redox-active center</keyword>
<evidence type="ECO:0000256" key="10">
    <source>
        <dbReference type="ARBA" id="ARBA00022989"/>
    </source>
</evidence>
<dbReference type="RefSeq" id="WP_014704380.1">
    <property type="nucleotide sequence ID" value="NC_017856.1"/>
</dbReference>
<dbReference type="SUPFAM" id="SSF52833">
    <property type="entry name" value="Thioredoxin-like"/>
    <property type="match status" value="1"/>
</dbReference>
<comment type="caution">
    <text evidence="18">Lacks conserved residue(s) required for the propagation of feature annotation.</text>
</comment>
<evidence type="ECO:0000256" key="4">
    <source>
        <dbReference type="ARBA" id="ARBA00022475"/>
    </source>
</evidence>
<evidence type="ECO:0000259" key="19">
    <source>
        <dbReference type="PROSITE" id="PS51352"/>
    </source>
</evidence>
<evidence type="ECO:0000256" key="18">
    <source>
        <dbReference type="HAMAP-Rule" id="MF_00399"/>
    </source>
</evidence>
<evidence type="ECO:0000256" key="11">
    <source>
        <dbReference type="ARBA" id="ARBA00023002"/>
    </source>
</evidence>
<dbReference type="GO" id="GO:0005886">
    <property type="term" value="C:plasma membrane"/>
    <property type="evidence" value="ECO:0007669"/>
    <property type="project" value="UniProtKB-SubCell"/>
</dbReference>
<dbReference type="PANTHER" id="PTHR32234:SF0">
    <property type="entry name" value="THIOL:DISULFIDE INTERCHANGE PROTEIN DSBD"/>
    <property type="match status" value="1"/>
</dbReference>
<dbReference type="KEGG" id="mec:Q7C_1819"/>
<dbReference type="SUPFAM" id="SSF74863">
    <property type="entry name" value="Thiol:disulfide interchange protein DsbD, N-terminal domain (DsbD-alpha)"/>
    <property type="match status" value="1"/>
</dbReference>
<evidence type="ECO:0000256" key="13">
    <source>
        <dbReference type="ARBA" id="ARBA00023136"/>
    </source>
</evidence>
<dbReference type="Pfam" id="PF02683">
    <property type="entry name" value="DsbD_TM"/>
    <property type="match status" value="1"/>
</dbReference>
<keyword evidence="8 18" id="KW-0201">Cytochrome c-type biogenesis</keyword>
<feature type="disulfide bond" description="Redox-active" evidence="18">
    <location>
        <begin position="522"/>
        <end position="525"/>
    </location>
</feature>
<comment type="subcellular location">
    <subcellularLocation>
        <location evidence="1 18">Cell inner membrane</location>
        <topology evidence="1 18">Multi-pass membrane protein</topology>
    </subcellularLocation>
</comment>
<feature type="transmembrane region" description="Helical" evidence="18">
    <location>
        <begin position="392"/>
        <end position="410"/>
    </location>
</feature>
<feature type="transmembrane region" description="Helical" evidence="18">
    <location>
        <begin position="272"/>
        <end position="295"/>
    </location>
</feature>
<dbReference type="AlphaFoldDB" id="I1YJ67"/>
<comment type="catalytic activity">
    <reaction evidence="16 18">
        <text>[protein]-dithiol + NAD(+) = [protein]-disulfide + NADH + H(+)</text>
        <dbReference type="Rhea" id="RHEA:18749"/>
        <dbReference type="Rhea" id="RHEA-COMP:10593"/>
        <dbReference type="Rhea" id="RHEA-COMP:10594"/>
        <dbReference type="ChEBI" id="CHEBI:15378"/>
        <dbReference type="ChEBI" id="CHEBI:29950"/>
        <dbReference type="ChEBI" id="CHEBI:50058"/>
        <dbReference type="ChEBI" id="CHEBI:57540"/>
        <dbReference type="ChEBI" id="CHEBI:57945"/>
        <dbReference type="EC" id="1.8.1.8"/>
    </reaction>
</comment>
<dbReference type="InterPro" id="IPR028250">
    <property type="entry name" value="DsbDN"/>
</dbReference>
<proteinExistence type="inferred from homology"/>
<keyword evidence="13 18" id="KW-0472">Membrane</keyword>
<protein>
    <recommendedName>
        <fullName evidence="18">Thiol:disulfide interchange protein DsbD</fullName>
        <ecNumber evidence="18">1.8.1.8</ecNumber>
    </recommendedName>
    <alternativeName>
        <fullName evidence="18">Protein-disulfide reductase</fullName>
        <shortName evidence="18">Disulfide reductase</shortName>
    </alternativeName>
</protein>
<dbReference type="Proteomes" id="UP000009145">
    <property type="component" value="Chromosome"/>
</dbReference>
<evidence type="ECO:0000313" key="20">
    <source>
        <dbReference type="EMBL" id="AFJ02960.1"/>
    </source>
</evidence>
<keyword evidence="6 18" id="KW-0812">Transmembrane</keyword>
<keyword evidence="4 18" id="KW-1003">Cell membrane</keyword>
<feature type="signal peptide" evidence="18">
    <location>
        <begin position="1"/>
        <end position="19"/>
    </location>
</feature>
<dbReference type="HAMAP" id="MF_00399">
    <property type="entry name" value="DbsD"/>
    <property type="match status" value="1"/>
</dbReference>
<dbReference type="GO" id="GO:0009055">
    <property type="term" value="F:electron transfer activity"/>
    <property type="evidence" value="ECO:0007669"/>
    <property type="project" value="UniProtKB-UniRule"/>
</dbReference>
<evidence type="ECO:0000256" key="3">
    <source>
        <dbReference type="ARBA" id="ARBA00022448"/>
    </source>
</evidence>
<dbReference type="PATRIC" id="fig|754477.3.peg.1790"/>
<feature type="chain" id="PRO_5009014206" description="Thiol:disulfide interchange protein DsbD" evidence="18">
    <location>
        <begin position="20"/>
        <end position="607"/>
    </location>
</feature>
<organism evidence="20 21">
    <name type="scientific">Methylophaga frappieri (strain ATCC BAA-2434 / DSM 25690 / JAM7)</name>
    <dbReference type="NCBI Taxonomy" id="754477"/>
    <lineage>
        <taxon>Bacteria</taxon>
        <taxon>Pseudomonadati</taxon>
        <taxon>Pseudomonadota</taxon>
        <taxon>Gammaproteobacteria</taxon>
        <taxon>Thiotrichales</taxon>
        <taxon>Piscirickettsiaceae</taxon>
        <taxon>Methylophaga</taxon>
    </lineage>
</organism>
<feature type="transmembrane region" description="Helical" evidence="18">
    <location>
        <begin position="357"/>
        <end position="380"/>
    </location>
</feature>
<dbReference type="EMBL" id="CP003380">
    <property type="protein sequence ID" value="AFJ02960.1"/>
    <property type="molecule type" value="Genomic_DNA"/>
</dbReference>
<feature type="transmembrane region" description="Helical" evidence="18">
    <location>
        <begin position="416"/>
        <end position="437"/>
    </location>
</feature>
<feature type="transmembrane region" description="Helical" evidence="18">
    <location>
        <begin position="316"/>
        <end position="345"/>
    </location>
</feature>
<comment type="function">
    <text evidence="18">Required to facilitate the formation of correct disulfide bonds in some periplasmic proteins and for the assembly of the periplasmic c-type cytochromes. Acts by transferring electrons from cytoplasmic thioredoxin to the periplasm. This transfer involves a cascade of disulfide bond formation and reduction steps.</text>
</comment>
<dbReference type="STRING" id="754477.Q7C_1819"/>
<keyword evidence="5 18" id="KW-0997">Cell inner membrane</keyword>
<dbReference type="GO" id="GO:0045454">
    <property type="term" value="P:cell redox homeostasis"/>
    <property type="evidence" value="ECO:0007669"/>
    <property type="project" value="TreeGrafter"/>
</dbReference>
<evidence type="ECO:0000313" key="21">
    <source>
        <dbReference type="Proteomes" id="UP000009145"/>
    </source>
</evidence>
<dbReference type="Pfam" id="PF11412">
    <property type="entry name" value="DsbD_N"/>
    <property type="match status" value="1"/>
</dbReference>
<dbReference type="NCBIfam" id="NF001419">
    <property type="entry name" value="PRK00293.1"/>
    <property type="match status" value="1"/>
</dbReference>
<dbReference type="InterPro" id="IPR022910">
    <property type="entry name" value="Thiol_diS_interchange_DbsD"/>
</dbReference>
<comment type="catalytic activity">
    <reaction evidence="17 18">
        <text>[protein]-dithiol + NADP(+) = [protein]-disulfide + NADPH + H(+)</text>
        <dbReference type="Rhea" id="RHEA:18753"/>
        <dbReference type="Rhea" id="RHEA-COMP:10593"/>
        <dbReference type="Rhea" id="RHEA-COMP:10594"/>
        <dbReference type="ChEBI" id="CHEBI:15378"/>
        <dbReference type="ChEBI" id="CHEBI:29950"/>
        <dbReference type="ChEBI" id="CHEBI:50058"/>
        <dbReference type="ChEBI" id="CHEBI:57783"/>
        <dbReference type="ChEBI" id="CHEBI:58349"/>
        <dbReference type="EC" id="1.8.1.8"/>
    </reaction>
</comment>
<gene>
    <name evidence="18" type="primary">dsbD</name>
    <name evidence="20" type="ordered locus">Q7C_1819</name>
</gene>
<feature type="disulfide bond" description="Redox-active" evidence="18">
    <location>
        <begin position="211"/>
        <end position="333"/>
    </location>
</feature>